<dbReference type="GO" id="GO:0005737">
    <property type="term" value="C:cytoplasm"/>
    <property type="evidence" value="ECO:0007669"/>
    <property type="project" value="TreeGrafter"/>
</dbReference>
<feature type="coiled-coil region" evidence="1">
    <location>
        <begin position="146"/>
        <end position="173"/>
    </location>
</feature>
<dbReference type="PANTHER" id="PTHR21844">
    <property type="entry name" value="AKT1 SUBSTRATE 1 PROTEIN"/>
    <property type="match status" value="1"/>
</dbReference>
<keyword evidence="1" id="KW-0175">Coiled coil</keyword>
<accession>A0A7E6EZT2</accession>
<evidence type="ECO:0000313" key="4">
    <source>
        <dbReference type="RefSeq" id="XP_036360919.1"/>
    </source>
</evidence>
<evidence type="ECO:0000256" key="2">
    <source>
        <dbReference type="SAM" id="MobiDB-lite"/>
    </source>
</evidence>
<protein>
    <submittedName>
        <fullName evidence="4">Uncharacterized protein LOC115214268 isoform X1</fullName>
    </submittedName>
</protein>
<reference evidence="4" key="1">
    <citation type="submission" date="2025-08" db="UniProtKB">
        <authorList>
            <consortium name="RefSeq"/>
        </authorList>
    </citation>
    <scope>IDENTIFICATION</scope>
</reference>
<dbReference type="Proteomes" id="UP000515154">
    <property type="component" value="Linkage group LG7"/>
</dbReference>
<feature type="region of interest" description="Disordered" evidence="2">
    <location>
        <begin position="219"/>
        <end position="257"/>
    </location>
</feature>
<dbReference type="PANTHER" id="PTHR21844:SF2">
    <property type="entry name" value="PROLINE-RICH AKT1 SUBSTRATE 1"/>
    <property type="match status" value="1"/>
</dbReference>
<proteinExistence type="predicted"/>
<feature type="compositionally biased region" description="Basic and acidic residues" evidence="2">
    <location>
        <begin position="242"/>
        <end position="254"/>
    </location>
</feature>
<feature type="compositionally biased region" description="Polar residues" evidence="2">
    <location>
        <begin position="224"/>
        <end position="241"/>
    </location>
</feature>
<dbReference type="GO" id="GO:0032007">
    <property type="term" value="P:negative regulation of TOR signaling"/>
    <property type="evidence" value="ECO:0007669"/>
    <property type="project" value="InterPro"/>
</dbReference>
<dbReference type="Pfam" id="PF15798">
    <property type="entry name" value="PRAS"/>
    <property type="match status" value="1"/>
</dbReference>
<dbReference type="InterPro" id="IPR026682">
    <property type="entry name" value="AKT1S1"/>
</dbReference>
<dbReference type="RefSeq" id="XP_036360919.1">
    <property type="nucleotide sequence ID" value="XM_036505026.1"/>
</dbReference>
<dbReference type="GO" id="GO:0048011">
    <property type="term" value="P:neurotrophin TRK receptor signaling pathway"/>
    <property type="evidence" value="ECO:0007669"/>
    <property type="project" value="InterPro"/>
</dbReference>
<name>A0A7E6EZT2_9MOLL</name>
<gene>
    <name evidence="4" type="primary">LOC115214268</name>
</gene>
<keyword evidence="3" id="KW-1185">Reference proteome</keyword>
<sequence>MSPSRLSDMKMLLVSCRCLNVQIRLKGDVLEEQYSDYPQEISSSKFECLPESALEAPISLSHSFFVQKKVVREWTVYHCRNCDITTHAVSDQQTGDNRKFFIGKNMERDPTALECLRRSTTFSPAFQIILNTTVPFSGSMPAPQYFESLQNHLAALQTQMDNYLIEEESEMEERIRRYELQQKASFDKVQERAKDDKKKLITMLLSMMDVINAEEEAEIDKTENSCASGYQSSELPSTPSDIKNDFHSKSDSNSEKQMVSPLGDFELEADGMFYLSGEDQRDNQEPFYFSDDDDFALDSSTEVTEPSYIRGKKRIDPDAIHSASVPVNVPRFNQEMFCSSASDKENCPSPHDPQEIAASMKALAESLRKDEGFIFGDLPRPRLNTGDIAITRPTHF</sequence>
<organism evidence="3 4">
    <name type="scientific">Octopus sinensis</name>
    <name type="common">East Asian common octopus</name>
    <dbReference type="NCBI Taxonomy" id="2607531"/>
    <lineage>
        <taxon>Eukaryota</taxon>
        <taxon>Metazoa</taxon>
        <taxon>Spiralia</taxon>
        <taxon>Lophotrochozoa</taxon>
        <taxon>Mollusca</taxon>
        <taxon>Cephalopoda</taxon>
        <taxon>Coleoidea</taxon>
        <taxon>Octopodiformes</taxon>
        <taxon>Octopoda</taxon>
        <taxon>Incirrata</taxon>
        <taxon>Octopodidae</taxon>
        <taxon>Octopus</taxon>
    </lineage>
</organism>
<evidence type="ECO:0000256" key="1">
    <source>
        <dbReference type="SAM" id="Coils"/>
    </source>
</evidence>
<dbReference type="AlphaFoldDB" id="A0A7E6EZT2"/>
<evidence type="ECO:0000313" key="3">
    <source>
        <dbReference type="Proteomes" id="UP000515154"/>
    </source>
</evidence>